<dbReference type="GO" id="GO:0009893">
    <property type="term" value="P:positive regulation of metabolic process"/>
    <property type="evidence" value="ECO:0007669"/>
    <property type="project" value="UniProtKB-ARBA"/>
</dbReference>
<evidence type="ECO:0000259" key="5">
    <source>
        <dbReference type="PROSITE" id="PS50048"/>
    </source>
</evidence>
<dbReference type="GO" id="GO:0003677">
    <property type="term" value="F:DNA binding"/>
    <property type="evidence" value="ECO:0007669"/>
    <property type="project" value="UniProtKB-KW"/>
</dbReference>
<evidence type="ECO:0000256" key="2">
    <source>
        <dbReference type="ARBA" id="ARBA00023125"/>
    </source>
</evidence>
<dbReference type="Gene3D" id="4.10.240.10">
    <property type="entry name" value="Zn(2)-C6 fungal-type DNA-binding domain"/>
    <property type="match status" value="1"/>
</dbReference>
<dbReference type="CDD" id="cd00067">
    <property type="entry name" value="GAL4"/>
    <property type="match status" value="1"/>
</dbReference>
<dbReference type="GO" id="GO:0008270">
    <property type="term" value="F:zinc ion binding"/>
    <property type="evidence" value="ECO:0007669"/>
    <property type="project" value="InterPro"/>
</dbReference>
<proteinExistence type="predicted"/>
<evidence type="ECO:0000256" key="3">
    <source>
        <dbReference type="ARBA" id="ARBA00023163"/>
    </source>
</evidence>
<organism evidence="6 7">
    <name type="scientific">Aspergillus tamarii</name>
    <dbReference type="NCBI Taxonomy" id="41984"/>
    <lineage>
        <taxon>Eukaryota</taxon>
        <taxon>Fungi</taxon>
        <taxon>Dikarya</taxon>
        <taxon>Ascomycota</taxon>
        <taxon>Pezizomycotina</taxon>
        <taxon>Eurotiomycetes</taxon>
        <taxon>Eurotiomycetidae</taxon>
        <taxon>Eurotiales</taxon>
        <taxon>Aspergillaceae</taxon>
        <taxon>Aspergillus</taxon>
        <taxon>Aspergillus subgen. Circumdati</taxon>
    </lineage>
</organism>
<dbReference type="InterPro" id="IPR001138">
    <property type="entry name" value="Zn2Cys6_DnaBD"/>
</dbReference>
<dbReference type="Proteomes" id="UP000326950">
    <property type="component" value="Unassembled WGS sequence"/>
</dbReference>
<accession>A0A5N6VCF0</accession>
<name>A0A5N6VCF0_ASPTM</name>
<dbReference type="EMBL" id="ML738585">
    <property type="protein sequence ID" value="KAE8168604.1"/>
    <property type="molecule type" value="Genomic_DNA"/>
</dbReference>
<protein>
    <recommendedName>
        <fullName evidence="5">Zn(2)-C6 fungal-type domain-containing protein</fullName>
    </recommendedName>
</protein>
<dbReference type="PROSITE" id="PS00463">
    <property type="entry name" value="ZN2_CY6_FUNGAL_1"/>
    <property type="match status" value="1"/>
</dbReference>
<evidence type="ECO:0000256" key="1">
    <source>
        <dbReference type="ARBA" id="ARBA00023015"/>
    </source>
</evidence>
<dbReference type="OrthoDB" id="4356994at2759"/>
<keyword evidence="4" id="KW-0539">Nucleus</keyword>
<dbReference type="AlphaFoldDB" id="A0A5N6VCF0"/>
<evidence type="ECO:0000313" key="7">
    <source>
        <dbReference type="Proteomes" id="UP000326950"/>
    </source>
</evidence>
<sequence length="123" mass="13862">MISSTNSSIVDQIMATTTRSRNMTHPRKRVVTACEHCRARKIKCTNERPECRSCVRLGARCSYDQRVNYSSFNSASLPILEKLDEVLWRLDHDPNLPSHDVSTSGGLMCGNDLNVSYCPRGNE</sequence>
<dbReference type="SMART" id="SM00066">
    <property type="entry name" value="GAL4"/>
    <property type="match status" value="1"/>
</dbReference>
<dbReference type="InterPro" id="IPR053181">
    <property type="entry name" value="EcdB-like_regulator"/>
</dbReference>
<dbReference type="PROSITE" id="PS50048">
    <property type="entry name" value="ZN2_CY6_FUNGAL_2"/>
    <property type="match status" value="1"/>
</dbReference>
<dbReference type="PANTHER" id="PTHR47785:SF5">
    <property type="entry name" value="ZN(II)2CYS6 TRANSCRIPTION FACTOR (EUROFUNG)"/>
    <property type="match status" value="1"/>
</dbReference>
<reference evidence="6 7" key="1">
    <citation type="submission" date="2019-04" db="EMBL/GenBank/DDBJ databases">
        <title>Friends and foes A comparative genomics study of 23 Aspergillus species from section Flavi.</title>
        <authorList>
            <consortium name="DOE Joint Genome Institute"/>
            <person name="Kjaerbolling I."/>
            <person name="Vesth T."/>
            <person name="Frisvad J.C."/>
            <person name="Nybo J.L."/>
            <person name="Theobald S."/>
            <person name="Kildgaard S."/>
            <person name="Isbrandt T."/>
            <person name="Kuo A."/>
            <person name="Sato A."/>
            <person name="Lyhne E.K."/>
            <person name="Kogle M.E."/>
            <person name="Wiebenga A."/>
            <person name="Kun R.S."/>
            <person name="Lubbers R.J."/>
            <person name="Makela M.R."/>
            <person name="Barry K."/>
            <person name="Chovatia M."/>
            <person name="Clum A."/>
            <person name="Daum C."/>
            <person name="Haridas S."/>
            <person name="He G."/>
            <person name="LaButti K."/>
            <person name="Lipzen A."/>
            <person name="Mondo S."/>
            <person name="Riley R."/>
            <person name="Salamov A."/>
            <person name="Simmons B.A."/>
            <person name="Magnuson J.K."/>
            <person name="Henrissat B."/>
            <person name="Mortensen U.H."/>
            <person name="Larsen T.O."/>
            <person name="Devries R.P."/>
            <person name="Grigoriev I.V."/>
            <person name="Machida M."/>
            <person name="Baker S.E."/>
            <person name="Andersen M.R."/>
        </authorList>
    </citation>
    <scope>NUCLEOTIDE SEQUENCE [LARGE SCALE GENOMIC DNA]</scope>
    <source>
        <strain evidence="6 7">CBS 117626</strain>
    </source>
</reference>
<keyword evidence="2" id="KW-0238">DNA-binding</keyword>
<keyword evidence="7" id="KW-1185">Reference proteome</keyword>
<keyword evidence="3" id="KW-0804">Transcription</keyword>
<dbReference type="SUPFAM" id="SSF57701">
    <property type="entry name" value="Zn2/Cys6 DNA-binding domain"/>
    <property type="match status" value="1"/>
</dbReference>
<keyword evidence="1" id="KW-0805">Transcription regulation</keyword>
<dbReference type="Pfam" id="PF00172">
    <property type="entry name" value="Zn_clus"/>
    <property type="match status" value="1"/>
</dbReference>
<evidence type="ECO:0000313" key="6">
    <source>
        <dbReference type="EMBL" id="KAE8168604.1"/>
    </source>
</evidence>
<dbReference type="InterPro" id="IPR036864">
    <property type="entry name" value="Zn2-C6_fun-type_DNA-bd_sf"/>
</dbReference>
<feature type="domain" description="Zn(2)-C6 fungal-type" evidence="5">
    <location>
        <begin position="33"/>
        <end position="63"/>
    </location>
</feature>
<dbReference type="GO" id="GO:0000981">
    <property type="term" value="F:DNA-binding transcription factor activity, RNA polymerase II-specific"/>
    <property type="evidence" value="ECO:0007669"/>
    <property type="project" value="InterPro"/>
</dbReference>
<dbReference type="PANTHER" id="PTHR47785">
    <property type="entry name" value="ZN(II)2CYS6 TRANSCRIPTION FACTOR (EUROFUNG)-RELATED-RELATED"/>
    <property type="match status" value="1"/>
</dbReference>
<gene>
    <name evidence="6" type="ORF">BDV40DRAFT_251143</name>
</gene>
<evidence type="ECO:0000256" key="4">
    <source>
        <dbReference type="ARBA" id="ARBA00023242"/>
    </source>
</evidence>